<feature type="non-terminal residue" evidence="1">
    <location>
        <position position="1"/>
    </location>
</feature>
<dbReference type="EMBL" id="JASPKZ010007590">
    <property type="protein sequence ID" value="KAJ9583460.1"/>
    <property type="molecule type" value="Genomic_DNA"/>
</dbReference>
<sequence>QAETKLREHTSIDIQTNCASTCCTDNACYKIFFRVWNVYPFPSIPSCNIPLALKQSVAAHWSRNKICFNKGESECSNIV</sequence>
<evidence type="ECO:0000313" key="2">
    <source>
        <dbReference type="Proteomes" id="UP001233999"/>
    </source>
</evidence>
<organism evidence="1 2">
    <name type="scientific">Diploptera punctata</name>
    <name type="common">Pacific beetle cockroach</name>
    <dbReference type="NCBI Taxonomy" id="6984"/>
    <lineage>
        <taxon>Eukaryota</taxon>
        <taxon>Metazoa</taxon>
        <taxon>Ecdysozoa</taxon>
        <taxon>Arthropoda</taxon>
        <taxon>Hexapoda</taxon>
        <taxon>Insecta</taxon>
        <taxon>Pterygota</taxon>
        <taxon>Neoptera</taxon>
        <taxon>Polyneoptera</taxon>
        <taxon>Dictyoptera</taxon>
        <taxon>Blattodea</taxon>
        <taxon>Blaberoidea</taxon>
        <taxon>Blaberidae</taxon>
        <taxon>Diplopterinae</taxon>
        <taxon>Diploptera</taxon>
    </lineage>
</organism>
<feature type="non-terminal residue" evidence="1">
    <location>
        <position position="79"/>
    </location>
</feature>
<keyword evidence="2" id="KW-1185">Reference proteome</keyword>
<name>A0AAD7ZML6_DIPPU</name>
<gene>
    <name evidence="1" type="ORF">L9F63_022202</name>
</gene>
<proteinExistence type="predicted"/>
<dbReference type="Proteomes" id="UP001233999">
    <property type="component" value="Unassembled WGS sequence"/>
</dbReference>
<dbReference type="AlphaFoldDB" id="A0AAD7ZML6"/>
<reference evidence="1" key="2">
    <citation type="submission" date="2023-05" db="EMBL/GenBank/DDBJ databases">
        <authorList>
            <person name="Fouks B."/>
        </authorList>
    </citation>
    <scope>NUCLEOTIDE SEQUENCE</scope>
    <source>
        <strain evidence="1">Stay&amp;Tobe</strain>
        <tissue evidence="1">Testes</tissue>
    </source>
</reference>
<protein>
    <submittedName>
        <fullName evidence="1">Uncharacterized protein</fullName>
    </submittedName>
</protein>
<comment type="caution">
    <text evidence="1">The sequence shown here is derived from an EMBL/GenBank/DDBJ whole genome shotgun (WGS) entry which is preliminary data.</text>
</comment>
<reference evidence="1" key="1">
    <citation type="journal article" date="2023" name="IScience">
        <title>Live-bearing cockroach genome reveals convergent evolutionary mechanisms linked to viviparity in insects and beyond.</title>
        <authorList>
            <person name="Fouks B."/>
            <person name="Harrison M.C."/>
            <person name="Mikhailova A.A."/>
            <person name="Marchal E."/>
            <person name="English S."/>
            <person name="Carruthers M."/>
            <person name="Jennings E.C."/>
            <person name="Chiamaka E.L."/>
            <person name="Frigard R.A."/>
            <person name="Pippel M."/>
            <person name="Attardo G.M."/>
            <person name="Benoit J.B."/>
            <person name="Bornberg-Bauer E."/>
            <person name="Tobe S.S."/>
        </authorList>
    </citation>
    <scope>NUCLEOTIDE SEQUENCE</scope>
    <source>
        <strain evidence="1">Stay&amp;Tobe</strain>
    </source>
</reference>
<evidence type="ECO:0000313" key="1">
    <source>
        <dbReference type="EMBL" id="KAJ9583460.1"/>
    </source>
</evidence>
<accession>A0AAD7ZML6</accession>